<dbReference type="EMBL" id="FNSA01000003">
    <property type="protein sequence ID" value="SEC68580.1"/>
    <property type="molecule type" value="Genomic_DNA"/>
</dbReference>
<proteinExistence type="predicted"/>
<sequence>MTDNNPISETTARVGEHTATVRVLDTGSVKLTPRMAAQLDKVRLDELEAFGRLDVYRHTSSVYGPGQYGYVTVLVGRDKRGDLAIANLPRVGAAPMLHSPRNSPMPRLGREKRSQYVGPDLAPVRALFEGRSCYLEPGGYGAVEDGSLAVGELDPNGNEELFRGQIAEHDRCDAHLKELLELPRILLRED</sequence>
<dbReference type="STRING" id="57704.SAMN04489793_2916"/>
<organism evidence="1 2">
    <name type="scientific">Tsukamurella tyrosinosolvens</name>
    <dbReference type="NCBI Taxonomy" id="57704"/>
    <lineage>
        <taxon>Bacteria</taxon>
        <taxon>Bacillati</taxon>
        <taxon>Actinomycetota</taxon>
        <taxon>Actinomycetes</taxon>
        <taxon>Mycobacteriales</taxon>
        <taxon>Tsukamurellaceae</taxon>
        <taxon>Tsukamurella</taxon>
    </lineage>
</organism>
<reference evidence="2" key="1">
    <citation type="submission" date="2016-10" db="EMBL/GenBank/DDBJ databases">
        <authorList>
            <person name="Varghese N."/>
            <person name="Submissions S."/>
        </authorList>
    </citation>
    <scope>NUCLEOTIDE SEQUENCE [LARGE SCALE GENOMIC DNA]</scope>
    <source>
        <strain evidence="2">DSM 44234</strain>
    </source>
</reference>
<dbReference type="Proteomes" id="UP000182241">
    <property type="component" value="Unassembled WGS sequence"/>
</dbReference>
<dbReference type="RefSeq" id="WP_068741689.1">
    <property type="nucleotide sequence ID" value="NZ_FNSA01000003.1"/>
</dbReference>
<protein>
    <submittedName>
        <fullName evidence="1">Uncharacterized protein</fullName>
    </submittedName>
</protein>
<evidence type="ECO:0000313" key="1">
    <source>
        <dbReference type="EMBL" id="SEC68580.1"/>
    </source>
</evidence>
<keyword evidence="2" id="KW-1185">Reference proteome</keyword>
<accession>A0A1H4UJ07</accession>
<name>A0A1H4UJ07_TSUTY</name>
<dbReference type="OrthoDB" id="9997141at2"/>
<evidence type="ECO:0000313" key="2">
    <source>
        <dbReference type="Proteomes" id="UP000182241"/>
    </source>
</evidence>
<gene>
    <name evidence="1" type="ORF">SAMN04489793_2916</name>
</gene>
<dbReference type="AlphaFoldDB" id="A0A1H4UJ07"/>